<accession>A0A848CVP4</accession>
<feature type="domain" description="BclA C-terminal" evidence="2">
    <location>
        <begin position="32"/>
        <end position="161"/>
    </location>
</feature>
<protein>
    <recommendedName>
        <fullName evidence="2">BclA C-terminal domain-containing protein</fullName>
    </recommendedName>
</protein>
<dbReference type="Pfam" id="PF18573">
    <property type="entry name" value="BclA_C"/>
    <property type="match status" value="1"/>
</dbReference>
<dbReference type="InterPro" id="IPR008983">
    <property type="entry name" value="Tumour_necrosis_fac-like_dom"/>
</dbReference>
<dbReference type="AlphaFoldDB" id="A0A848CVP4"/>
<evidence type="ECO:0000313" key="3">
    <source>
        <dbReference type="EMBL" id="NME97300.1"/>
    </source>
</evidence>
<dbReference type="InterPro" id="IPR041415">
    <property type="entry name" value="BclA_C"/>
</dbReference>
<evidence type="ECO:0000313" key="4">
    <source>
        <dbReference type="Proteomes" id="UP000561326"/>
    </source>
</evidence>
<keyword evidence="1" id="KW-1133">Transmembrane helix</keyword>
<gene>
    <name evidence="3" type="ORF">HF838_03410</name>
</gene>
<comment type="caution">
    <text evidence="3">The sequence shown here is derived from an EMBL/GenBank/DDBJ whole genome shotgun (WGS) entry which is preliminary data.</text>
</comment>
<dbReference type="Proteomes" id="UP000561326">
    <property type="component" value="Unassembled WGS sequence"/>
</dbReference>
<sequence length="161" mass="16742">MRERSEKLTVWEKFSSYITRIISPLDATATSMYASNTGGSTILVVAGGINVALPNNQNLESFTVNSGNTIFTVPANGRYYLAYQINTTTALLVGARLTRSGTPIPGSILSPAVATSSYNNNVIISLNVGDTIALQLFGLVATAVLVGGGSAGAALTIIRLS</sequence>
<dbReference type="Gene3D" id="2.60.120.40">
    <property type="match status" value="1"/>
</dbReference>
<reference evidence="3 4" key="1">
    <citation type="submission" date="2020-04" db="EMBL/GenBank/DDBJ databases">
        <authorList>
            <person name="Hitch T.C.A."/>
            <person name="Wylensek D."/>
            <person name="Clavel T."/>
        </authorList>
    </citation>
    <scope>NUCLEOTIDE SEQUENCE [LARGE SCALE GENOMIC DNA]</scope>
    <source>
        <strain evidence="3 4">WB01_D5_05</strain>
    </source>
</reference>
<feature type="transmembrane region" description="Helical" evidence="1">
    <location>
        <begin position="132"/>
        <end position="158"/>
    </location>
</feature>
<evidence type="ECO:0000256" key="1">
    <source>
        <dbReference type="SAM" id="Phobius"/>
    </source>
</evidence>
<organism evidence="3 4">
    <name type="scientific">Aneurinibacillus aneurinilyticus</name>
    <name type="common">Bacillus aneurinolyticus</name>
    <dbReference type="NCBI Taxonomy" id="1391"/>
    <lineage>
        <taxon>Bacteria</taxon>
        <taxon>Bacillati</taxon>
        <taxon>Bacillota</taxon>
        <taxon>Bacilli</taxon>
        <taxon>Bacillales</taxon>
        <taxon>Paenibacillaceae</taxon>
        <taxon>Aneurinibacillus group</taxon>
        <taxon>Aneurinibacillus</taxon>
    </lineage>
</organism>
<proteinExistence type="predicted"/>
<dbReference type="SUPFAM" id="SSF49842">
    <property type="entry name" value="TNF-like"/>
    <property type="match status" value="1"/>
</dbReference>
<evidence type="ECO:0000259" key="2">
    <source>
        <dbReference type="Pfam" id="PF18573"/>
    </source>
</evidence>
<keyword evidence="1" id="KW-0812">Transmembrane</keyword>
<keyword evidence="1" id="KW-0472">Membrane</keyword>
<name>A0A848CVP4_ANEAE</name>
<dbReference type="EMBL" id="JABAGO010000002">
    <property type="protein sequence ID" value="NME97300.1"/>
    <property type="molecule type" value="Genomic_DNA"/>
</dbReference>